<evidence type="ECO:0000256" key="3">
    <source>
        <dbReference type="ARBA" id="ARBA00012438"/>
    </source>
</evidence>
<keyword evidence="5" id="KW-0997">Cell inner membrane</keyword>
<dbReference type="PROSITE" id="PS50110">
    <property type="entry name" value="RESPONSE_REGULATORY"/>
    <property type="match status" value="1"/>
</dbReference>
<feature type="coiled-coil region" evidence="16">
    <location>
        <begin position="235"/>
        <end position="262"/>
    </location>
</feature>
<evidence type="ECO:0000256" key="14">
    <source>
        <dbReference type="PROSITE-ProRule" id="PRU00110"/>
    </source>
</evidence>
<dbReference type="Pfam" id="PF01627">
    <property type="entry name" value="Hpt"/>
    <property type="match status" value="1"/>
</dbReference>
<keyword evidence="8 17" id="KW-0812">Transmembrane</keyword>
<evidence type="ECO:0000256" key="7">
    <source>
        <dbReference type="ARBA" id="ARBA00022679"/>
    </source>
</evidence>
<dbReference type="Gene3D" id="3.40.50.2300">
    <property type="match status" value="1"/>
</dbReference>
<evidence type="ECO:0000313" key="22">
    <source>
        <dbReference type="EMBL" id="SMX29323.1"/>
    </source>
</evidence>
<feature type="modified residue" description="4-aspartylphosphate" evidence="15">
    <location>
        <position position="653"/>
    </location>
</feature>
<evidence type="ECO:0000259" key="21">
    <source>
        <dbReference type="PROSITE" id="PS50894"/>
    </source>
</evidence>
<evidence type="ECO:0000256" key="17">
    <source>
        <dbReference type="SAM" id="Phobius"/>
    </source>
</evidence>
<dbReference type="EMBL" id="FXXP01000002">
    <property type="protein sequence ID" value="SMX29323.1"/>
    <property type="molecule type" value="Genomic_DNA"/>
</dbReference>
<sequence>MKQIHRLGVTPKIAIAAGLIGILSGILLGLVTLWTEGSQRVFSAQKNADHIIRATLPQIESAYWEVDVPDALAFMEGLLQDPVIAKAWIEDPLISASVRDSAGLGNLSVGEAAEGGLPWAVRWVGVGAEDTEPRRFAMRNPRDGAQIGNLVVMFSYEDIGADILARSQVVLGSSILQTLLVTSVIFLLVQRTVIRPIARLQTAALRAHEGHGFELRGREQRLFDLERRDEISRLARAFRRTVNELEDSRDNLQSIVDARTEELVWARNEAIEASQAKSTFLANMSHELRTPMNAIIGLSEVLIRDGYTDRSARYLQDMRAAATDLSHNINAVLDLSKIEAGEMKLESVWFSVDEFLDAIMMQTRALMQGGPVRLNWDYATNLPREICADPLRLRQVVMNFASNAVKFTNSGEICLMASCEPDGENAVQLRLGVRDSGIGIAPDQLDDIFKPFGQADNSTTRQYGGTGLGLSIALRLAEQMGGDLRVDSRKGEGAQFLLELSVPCRSDDTTLKQRGPLHIAGTSGPVDQIAAMARRVGFDLVEETSGPCVAVQPVQIGFGLGGAEAQRGLVDLPITHAEFLDQMRQLAPTQEDDPQEREALSGRTILVVEDNRVNLSVCVALVEGLGAETQTARNGLEALEQVAQKMPDLILMDLHMPLMDGHRAIEVLRADHGDALAPVVATSANAAPEEHERCRASGFAAFLPKPVDPANLQAVLSDLIPVQADAAILDRKAGLALAGGDNTLYGQNLARFHDQLVNWRYDLFEQVPTPGQADLHTILHNIKGSAGTVGARELAQVAEQVEKGQAELTELDKAMGATLAKLAEAHEEKPDAQPPAKGISLPLDRLAELIDNHDMAAVDVVLAFADRRRADHADLQGALDKLDFTAARQALATIKSNDAS</sequence>
<dbReference type="PROSITE" id="PS50885">
    <property type="entry name" value="HAMP"/>
    <property type="match status" value="1"/>
</dbReference>
<dbReference type="Pfam" id="PF02518">
    <property type="entry name" value="HATPase_c"/>
    <property type="match status" value="1"/>
</dbReference>
<dbReference type="SUPFAM" id="SSF55874">
    <property type="entry name" value="ATPase domain of HSP90 chaperone/DNA topoisomerase II/histidine kinase"/>
    <property type="match status" value="1"/>
</dbReference>
<keyword evidence="4" id="KW-1003">Cell membrane</keyword>
<name>A0A238JG06_9RHOB</name>
<dbReference type="AlphaFoldDB" id="A0A238JG06"/>
<feature type="domain" description="HPt" evidence="21">
    <location>
        <begin position="741"/>
        <end position="833"/>
    </location>
</feature>
<dbReference type="InterPro" id="IPR036890">
    <property type="entry name" value="HATPase_C_sf"/>
</dbReference>
<dbReference type="CDD" id="cd00082">
    <property type="entry name" value="HisKA"/>
    <property type="match status" value="1"/>
</dbReference>
<accession>A0A238JG06</accession>
<evidence type="ECO:0000256" key="11">
    <source>
        <dbReference type="ARBA" id="ARBA00022989"/>
    </source>
</evidence>
<keyword evidence="7 22" id="KW-0808">Transferase</keyword>
<evidence type="ECO:0000256" key="8">
    <source>
        <dbReference type="ARBA" id="ARBA00022692"/>
    </source>
</evidence>
<dbReference type="CDD" id="cd16922">
    <property type="entry name" value="HATPase_EvgS-ArcB-TorS-like"/>
    <property type="match status" value="1"/>
</dbReference>
<dbReference type="InterPro" id="IPR001789">
    <property type="entry name" value="Sig_transdc_resp-reg_receiver"/>
</dbReference>
<dbReference type="Gene3D" id="6.10.340.10">
    <property type="match status" value="1"/>
</dbReference>
<dbReference type="InterPro" id="IPR011006">
    <property type="entry name" value="CheY-like_superfamily"/>
</dbReference>
<organism evidence="22 23">
    <name type="scientific">Pelagimonas phthalicica</name>
    <dbReference type="NCBI Taxonomy" id="1037362"/>
    <lineage>
        <taxon>Bacteria</taxon>
        <taxon>Pseudomonadati</taxon>
        <taxon>Pseudomonadota</taxon>
        <taxon>Alphaproteobacteria</taxon>
        <taxon>Rhodobacterales</taxon>
        <taxon>Roseobacteraceae</taxon>
        <taxon>Pelagimonas</taxon>
    </lineage>
</organism>
<dbReference type="InterPro" id="IPR005467">
    <property type="entry name" value="His_kinase_dom"/>
</dbReference>
<evidence type="ECO:0000256" key="9">
    <source>
        <dbReference type="ARBA" id="ARBA00022777"/>
    </source>
</evidence>
<gene>
    <name evidence="22" type="primary">barA_4</name>
    <name evidence="22" type="ORF">TRP8649_03456</name>
</gene>
<dbReference type="Pfam" id="PF00672">
    <property type="entry name" value="HAMP"/>
    <property type="match status" value="1"/>
</dbReference>
<keyword evidence="12" id="KW-0902">Two-component regulatory system</keyword>
<evidence type="ECO:0000259" key="18">
    <source>
        <dbReference type="PROSITE" id="PS50109"/>
    </source>
</evidence>
<dbReference type="Proteomes" id="UP000225972">
    <property type="component" value="Unassembled WGS sequence"/>
</dbReference>
<dbReference type="EC" id="2.7.13.3" evidence="3"/>
<keyword evidence="6 15" id="KW-0597">Phosphoprotein</keyword>
<dbReference type="CDD" id="cd17546">
    <property type="entry name" value="REC_hyHK_CKI1_RcsC-like"/>
    <property type="match status" value="1"/>
</dbReference>
<evidence type="ECO:0000256" key="10">
    <source>
        <dbReference type="ARBA" id="ARBA00022840"/>
    </source>
</evidence>
<protein>
    <recommendedName>
        <fullName evidence="3">histidine kinase</fullName>
        <ecNumber evidence="3">2.7.13.3</ecNumber>
    </recommendedName>
</protein>
<keyword evidence="10" id="KW-0067">ATP-binding</keyword>
<dbReference type="Gene3D" id="1.10.287.130">
    <property type="match status" value="1"/>
</dbReference>
<evidence type="ECO:0000256" key="13">
    <source>
        <dbReference type="ARBA" id="ARBA00023136"/>
    </source>
</evidence>
<comment type="subcellular location">
    <subcellularLocation>
        <location evidence="2">Cell inner membrane</location>
        <topology evidence="2">Multi-pass membrane protein</topology>
    </subcellularLocation>
</comment>
<dbReference type="GO" id="GO:0005886">
    <property type="term" value="C:plasma membrane"/>
    <property type="evidence" value="ECO:0007669"/>
    <property type="project" value="UniProtKB-SubCell"/>
</dbReference>
<dbReference type="SUPFAM" id="SSF47226">
    <property type="entry name" value="Histidine-containing phosphotransfer domain, HPT domain"/>
    <property type="match status" value="1"/>
</dbReference>
<evidence type="ECO:0000256" key="2">
    <source>
        <dbReference type="ARBA" id="ARBA00004429"/>
    </source>
</evidence>
<dbReference type="PANTHER" id="PTHR43047">
    <property type="entry name" value="TWO-COMPONENT HISTIDINE PROTEIN KINASE"/>
    <property type="match status" value="1"/>
</dbReference>
<dbReference type="PROSITE" id="PS50894">
    <property type="entry name" value="HPT"/>
    <property type="match status" value="1"/>
</dbReference>
<keyword evidence="10" id="KW-0547">Nucleotide-binding</keyword>
<keyword evidence="16" id="KW-0175">Coiled coil</keyword>
<dbReference type="PROSITE" id="PS50109">
    <property type="entry name" value="HIS_KIN"/>
    <property type="match status" value="1"/>
</dbReference>
<feature type="domain" description="Histidine kinase" evidence="18">
    <location>
        <begin position="283"/>
        <end position="504"/>
    </location>
</feature>
<dbReference type="GO" id="GO:0000155">
    <property type="term" value="F:phosphorelay sensor kinase activity"/>
    <property type="evidence" value="ECO:0007669"/>
    <property type="project" value="InterPro"/>
</dbReference>
<dbReference type="InterPro" id="IPR003661">
    <property type="entry name" value="HisK_dim/P_dom"/>
</dbReference>
<evidence type="ECO:0000256" key="1">
    <source>
        <dbReference type="ARBA" id="ARBA00000085"/>
    </source>
</evidence>
<dbReference type="Gene3D" id="1.20.120.160">
    <property type="entry name" value="HPT domain"/>
    <property type="match status" value="1"/>
</dbReference>
<dbReference type="PANTHER" id="PTHR43047:SF64">
    <property type="entry name" value="HISTIDINE KINASE CONTAINING CHEY-HOMOLOGOUS RECEIVER DOMAIN AND PAS DOMAIN-RELATED"/>
    <property type="match status" value="1"/>
</dbReference>
<keyword evidence="11 17" id="KW-1133">Transmembrane helix</keyword>
<evidence type="ECO:0000259" key="20">
    <source>
        <dbReference type="PROSITE" id="PS50885"/>
    </source>
</evidence>
<dbReference type="SMART" id="SM00387">
    <property type="entry name" value="HATPase_c"/>
    <property type="match status" value="1"/>
</dbReference>
<dbReference type="InterPro" id="IPR036641">
    <property type="entry name" value="HPT_dom_sf"/>
</dbReference>
<evidence type="ECO:0000256" key="12">
    <source>
        <dbReference type="ARBA" id="ARBA00023012"/>
    </source>
</evidence>
<dbReference type="SMART" id="SM00304">
    <property type="entry name" value="HAMP"/>
    <property type="match status" value="2"/>
</dbReference>
<feature type="modified residue" description="Phosphohistidine" evidence="14">
    <location>
        <position position="780"/>
    </location>
</feature>
<dbReference type="InterPro" id="IPR003660">
    <property type="entry name" value="HAMP_dom"/>
</dbReference>
<proteinExistence type="predicted"/>
<dbReference type="FunFam" id="3.30.565.10:FF:000010">
    <property type="entry name" value="Sensor histidine kinase RcsC"/>
    <property type="match status" value="1"/>
</dbReference>
<dbReference type="SMART" id="SM00388">
    <property type="entry name" value="HisKA"/>
    <property type="match status" value="1"/>
</dbReference>
<evidence type="ECO:0000256" key="5">
    <source>
        <dbReference type="ARBA" id="ARBA00022519"/>
    </source>
</evidence>
<dbReference type="SUPFAM" id="SSF52172">
    <property type="entry name" value="CheY-like"/>
    <property type="match status" value="1"/>
</dbReference>
<keyword evidence="9 22" id="KW-0418">Kinase</keyword>
<feature type="domain" description="HAMP" evidence="20">
    <location>
        <begin position="191"/>
        <end position="250"/>
    </location>
</feature>
<comment type="catalytic activity">
    <reaction evidence="1">
        <text>ATP + protein L-histidine = ADP + protein N-phospho-L-histidine.</text>
        <dbReference type="EC" id="2.7.13.3"/>
    </reaction>
</comment>
<keyword evidence="13 17" id="KW-0472">Membrane</keyword>
<evidence type="ECO:0000259" key="19">
    <source>
        <dbReference type="PROSITE" id="PS50110"/>
    </source>
</evidence>
<dbReference type="InterPro" id="IPR004358">
    <property type="entry name" value="Sig_transdc_His_kin-like_C"/>
</dbReference>
<dbReference type="InterPro" id="IPR008207">
    <property type="entry name" value="Sig_transdc_His_kin_Hpt_dom"/>
</dbReference>
<dbReference type="PRINTS" id="PR00344">
    <property type="entry name" value="BCTRLSENSOR"/>
</dbReference>
<evidence type="ECO:0000256" key="4">
    <source>
        <dbReference type="ARBA" id="ARBA00022475"/>
    </source>
</evidence>
<dbReference type="CDD" id="cd06225">
    <property type="entry name" value="HAMP"/>
    <property type="match status" value="1"/>
</dbReference>
<feature type="domain" description="Response regulatory" evidence="19">
    <location>
        <begin position="604"/>
        <end position="720"/>
    </location>
</feature>
<keyword evidence="23" id="KW-1185">Reference proteome</keyword>
<dbReference type="Gene3D" id="3.30.565.10">
    <property type="entry name" value="Histidine kinase-like ATPase, C-terminal domain"/>
    <property type="match status" value="1"/>
</dbReference>
<dbReference type="InterPro" id="IPR036097">
    <property type="entry name" value="HisK_dim/P_sf"/>
</dbReference>
<evidence type="ECO:0000256" key="6">
    <source>
        <dbReference type="ARBA" id="ARBA00022553"/>
    </source>
</evidence>
<reference evidence="23" key="1">
    <citation type="submission" date="2017-05" db="EMBL/GenBank/DDBJ databases">
        <authorList>
            <person name="Rodrigo-Torres L."/>
            <person name="Arahal R. D."/>
            <person name="Lucena T."/>
        </authorList>
    </citation>
    <scope>NUCLEOTIDE SEQUENCE [LARGE SCALE GENOMIC DNA]</scope>
    <source>
        <strain evidence="23">CECT 8649</strain>
    </source>
</reference>
<evidence type="ECO:0000313" key="23">
    <source>
        <dbReference type="Proteomes" id="UP000225972"/>
    </source>
</evidence>
<evidence type="ECO:0000256" key="15">
    <source>
        <dbReference type="PROSITE-ProRule" id="PRU00169"/>
    </source>
</evidence>
<dbReference type="SUPFAM" id="SSF47384">
    <property type="entry name" value="Homodimeric domain of signal transducing histidine kinase"/>
    <property type="match status" value="1"/>
</dbReference>
<dbReference type="SMART" id="SM00448">
    <property type="entry name" value="REC"/>
    <property type="match status" value="1"/>
</dbReference>
<dbReference type="Pfam" id="PF00072">
    <property type="entry name" value="Response_reg"/>
    <property type="match status" value="1"/>
</dbReference>
<dbReference type="InterPro" id="IPR003594">
    <property type="entry name" value="HATPase_dom"/>
</dbReference>
<feature type="transmembrane region" description="Helical" evidence="17">
    <location>
        <begin position="13"/>
        <end position="34"/>
    </location>
</feature>
<evidence type="ECO:0000256" key="16">
    <source>
        <dbReference type="SAM" id="Coils"/>
    </source>
</evidence>
<dbReference type="Pfam" id="PF00512">
    <property type="entry name" value="HisKA"/>
    <property type="match status" value="1"/>
</dbReference>